<dbReference type="Proteomes" id="UP000008021">
    <property type="component" value="Chromosome 2"/>
</dbReference>
<evidence type="ECO:0000313" key="4">
    <source>
        <dbReference type="EnsemblPlants" id="OMERI02G16610.1"/>
    </source>
</evidence>
<dbReference type="AlphaFoldDB" id="A0A0E0CKJ5"/>
<feature type="region of interest" description="Disordered" evidence="3">
    <location>
        <begin position="1"/>
        <end position="29"/>
    </location>
</feature>
<sequence>MAAPPRDHGGRLRVLRTEHVTPSSTGGDADALSERALPLTYLDAKWLHFKPVERLFLYRLAPGAAVHGILSHLADSLSRALRAFYPLAGRIRLAPGKTDRYELFYQPGDAVAFTVAEHDGAGVDELAMDDPREVAKIARLVPALPDGGAVLAVQATVLLLRRPAAPRGLALGVTVHHAACDGASSTHFLHTWAAAACAAAGNVPPEPPVMDRSCIVDRKDIHDLFAAPRAQKGFDSPGTMNRLVATYVLSSSQLQSIKDAVAGEAARRGVVPPPRCTSIVATYGVMWLCHLRATQGNNNNDDGRAYFLFVTDHRRRMEPRVPRRYFGNCVGPCYASMPRKATAATATVTDGVFTACSAVAAAVDEAAHGETGYWERYPERIVEARRDGEPFSVAGSPRFRVYDVDFGFGTPEKVEIVSVAKTGAMSVAESRGGSGGIEVGITLPPDDMGRFRKYLADVIAGLI</sequence>
<evidence type="ECO:0000256" key="1">
    <source>
        <dbReference type="ARBA" id="ARBA00022679"/>
    </source>
</evidence>
<dbReference type="HOGENOM" id="CLU_014546_7_2_1"/>
<dbReference type="SUPFAM" id="SSF52777">
    <property type="entry name" value="CoA-dependent acyltransferases"/>
    <property type="match status" value="1"/>
</dbReference>
<evidence type="ECO:0000256" key="2">
    <source>
        <dbReference type="ARBA" id="ARBA00023315"/>
    </source>
</evidence>
<feature type="compositionally biased region" description="Basic and acidic residues" evidence="3">
    <location>
        <begin position="1"/>
        <end position="19"/>
    </location>
</feature>
<proteinExistence type="predicted"/>
<dbReference type="Pfam" id="PF02458">
    <property type="entry name" value="Transferase"/>
    <property type="match status" value="1"/>
</dbReference>
<dbReference type="Gene3D" id="3.30.559.10">
    <property type="entry name" value="Chloramphenicol acetyltransferase-like domain"/>
    <property type="match status" value="2"/>
</dbReference>
<keyword evidence="1" id="KW-0808">Transferase</keyword>
<dbReference type="STRING" id="40149.A0A0E0CKJ5"/>
<accession>A0A0E0CKJ5</accession>
<dbReference type="InterPro" id="IPR023213">
    <property type="entry name" value="CAT-like_dom_sf"/>
</dbReference>
<keyword evidence="2" id="KW-0012">Acyltransferase</keyword>
<dbReference type="InterPro" id="IPR051504">
    <property type="entry name" value="Plant_metabolite_acyltrans"/>
</dbReference>
<evidence type="ECO:0000313" key="5">
    <source>
        <dbReference type="Proteomes" id="UP000008021"/>
    </source>
</evidence>
<keyword evidence="5" id="KW-1185">Reference proteome</keyword>
<name>A0A0E0CKJ5_9ORYZ</name>
<protein>
    <submittedName>
        <fullName evidence="4">Uncharacterized protein</fullName>
    </submittedName>
</protein>
<dbReference type="GO" id="GO:0050734">
    <property type="term" value="F:hydroxycinnamoyltransferase activity"/>
    <property type="evidence" value="ECO:0007669"/>
    <property type="project" value="UniProtKB-ARBA"/>
</dbReference>
<dbReference type="PANTHER" id="PTHR31625">
    <property type="match status" value="1"/>
</dbReference>
<reference evidence="4" key="2">
    <citation type="submission" date="2018-05" db="EMBL/GenBank/DDBJ databases">
        <title>OmerRS3 (Oryza meridionalis Reference Sequence Version 3).</title>
        <authorList>
            <person name="Zhang J."/>
            <person name="Kudrna D."/>
            <person name="Lee S."/>
            <person name="Talag J."/>
            <person name="Welchert J."/>
            <person name="Wing R.A."/>
        </authorList>
    </citation>
    <scope>NUCLEOTIDE SEQUENCE [LARGE SCALE GENOMIC DNA]</scope>
    <source>
        <strain evidence="4">cv. OR44</strain>
    </source>
</reference>
<dbReference type="eggNOG" id="ENOG502QPXT">
    <property type="taxonomic scope" value="Eukaryota"/>
</dbReference>
<reference evidence="4" key="1">
    <citation type="submission" date="2015-04" db="UniProtKB">
        <authorList>
            <consortium name="EnsemblPlants"/>
        </authorList>
    </citation>
    <scope>IDENTIFICATION</scope>
</reference>
<organism evidence="4">
    <name type="scientific">Oryza meridionalis</name>
    <dbReference type="NCBI Taxonomy" id="40149"/>
    <lineage>
        <taxon>Eukaryota</taxon>
        <taxon>Viridiplantae</taxon>
        <taxon>Streptophyta</taxon>
        <taxon>Embryophyta</taxon>
        <taxon>Tracheophyta</taxon>
        <taxon>Spermatophyta</taxon>
        <taxon>Magnoliopsida</taxon>
        <taxon>Liliopsida</taxon>
        <taxon>Poales</taxon>
        <taxon>Poaceae</taxon>
        <taxon>BOP clade</taxon>
        <taxon>Oryzoideae</taxon>
        <taxon>Oryzeae</taxon>
        <taxon>Oryzinae</taxon>
        <taxon>Oryza</taxon>
    </lineage>
</organism>
<dbReference type="Gramene" id="OMERI02G16610.1">
    <property type="protein sequence ID" value="OMERI02G16610.1"/>
    <property type="gene ID" value="OMERI02G16610"/>
</dbReference>
<evidence type="ECO:0000256" key="3">
    <source>
        <dbReference type="SAM" id="MobiDB-lite"/>
    </source>
</evidence>
<dbReference type="EnsemblPlants" id="OMERI02G16610.1">
    <property type="protein sequence ID" value="OMERI02G16610.1"/>
    <property type="gene ID" value="OMERI02G16610"/>
</dbReference>